<feature type="transmembrane region" description="Helical" evidence="7">
    <location>
        <begin position="243"/>
        <end position="260"/>
    </location>
</feature>
<evidence type="ECO:0000256" key="4">
    <source>
        <dbReference type="ARBA" id="ARBA00022692"/>
    </source>
</evidence>
<gene>
    <name evidence="9" type="ORF">AYY17_02860</name>
</gene>
<evidence type="ECO:0000256" key="5">
    <source>
        <dbReference type="ARBA" id="ARBA00022989"/>
    </source>
</evidence>
<evidence type="ECO:0000256" key="7">
    <source>
        <dbReference type="SAM" id="Phobius"/>
    </source>
</evidence>
<evidence type="ECO:0000313" key="9">
    <source>
        <dbReference type="EMBL" id="OBU11815.1"/>
    </source>
</evidence>
<sequence length="309" mass="33162">MKNLLFPLGAVLIWSVNAVVNKLAAGAIAPGAISFYRWALALALMTPFLLIPVWRQRAVVKQHAWKLFILGFLGMGLYQSLAYYAAYTVSATFMGIITSLIPLLTVILSIPVLRIAPTVGIVLGTILSLSGLTWLISKGNPAVLLTQGLGQGELLMFIAGLAYAFYGVLTKRWAIPLSSIHSLYMQIVFGVILLIPVFLSAGSVALTSDNIGLVLYAGIAASIFAPLLWILGVTRLGANAASIFMNLAPVLTAIIAAVFLKEELHSYHIIGGGVVLIGVILAQRLRTPLTQVLRRKVKRTVNNKCAAEE</sequence>
<dbReference type="InterPro" id="IPR000620">
    <property type="entry name" value="EamA_dom"/>
</dbReference>
<feature type="transmembrane region" description="Helical" evidence="7">
    <location>
        <begin position="211"/>
        <end position="231"/>
    </location>
</feature>
<organism evidence="9 10">
    <name type="scientific">Morganella psychrotolerans</name>
    <dbReference type="NCBI Taxonomy" id="368603"/>
    <lineage>
        <taxon>Bacteria</taxon>
        <taxon>Pseudomonadati</taxon>
        <taxon>Pseudomonadota</taxon>
        <taxon>Gammaproteobacteria</taxon>
        <taxon>Enterobacterales</taxon>
        <taxon>Morganellaceae</taxon>
        <taxon>Morganella</taxon>
    </lineage>
</organism>
<keyword evidence="6 7" id="KW-0472">Membrane</keyword>
<evidence type="ECO:0000256" key="2">
    <source>
        <dbReference type="ARBA" id="ARBA00007362"/>
    </source>
</evidence>
<evidence type="ECO:0000256" key="3">
    <source>
        <dbReference type="ARBA" id="ARBA00022475"/>
    </source>
</evidence>
<protein>
    <submittedName>
        <fullName evidence="9">Multidrug DMT transporter</fullName>
    </submittedName>
</protein>
<feature type="domain" description="EamA" evidence="8">
    <location>
        <begin position="4"/>
        <end position="135"/>
    </location>
</feature>
<dbReference type="RefSeq" id="WP_067421311.1">
    <property type="nucleotide sequence ID" value="NZ_LZEX01000001.1"/>
</dbReference>
<feature type="domain" description="EamA" evidence="8">
    <location>
        <begin position="152"/>
        <end position="281"/>
    </location>
</feature>
<evidence type="ECO:0000256" key="1">
    <source>
        <dbReference type="ARBA" id="ARBA00004651"/>
    </source>
</evidence>
<proteinExistence type="inferred from homology"/>
<dbReference type="STRING" id="368603.AYY16_06420"/>
<evidence type="ECO:0000256" key="6">
    <source>
        <dbReference type="ARBA" id="ARBA00023136"/>
    </source>
</evidence>
<evidence type="ECO:0000259" key="8">
    <source>
        <dbReference type="Pfam" id="PF00892"/>
    </source>
</evidence>
<feature type="transmembrane region" description="Helical" evidence="7">
    <location>
        <begin position="34"/>
        <end position="55"/>
    </location>
</feature>
<feature type="transmembrane region" description="Helical" evidence="7">
    <location>
        <begin position="92"/>
        <end position="112"/>
    </location>
</feature>
<dbReference type="Pfam" id="PF00892">
    <property type="entry name" value="EamA"/>
    <property type="match status" value="2"/>
</dbReference>
<accession>A0A1B8HQP6</accession>
<feature type="transmembrane region" description="Helical" evidence="7">
    <location>
        <begin position="67"/>
        <end position="86"/>
    </location>
</feature>
<feature type="transmembrane region" description="Helical" evidence="7">
    <location>
        <begin position="266"/>
        <end position="285"/>
    </location>
</feature>
<evidence type="ECO:0000313" key="10">
    <source>
        <dbReference type="Proteomes" id="UP000092247"/>
    </source>
</evidence>
<feature type="transmembrane region" description="Helical" evidence="7">
    <location>
        <begin position="119"/>
        <end position="137"/>
    </location>
</feature>
<reference evidence="9 10" key="1">
    <citation type="submission" date="2016-06" db="EMBL/GenBank/DDBJ databases">
        <authorList>
            <person name="Kjaerup R.B."/>
            <person name="Dalgaard T.S."/>
            <person name="Juul-Madsen H.R."/>
        </authorList>
    </citation>
    <scope>NUCLEOTIDE SEQUENCE [LARGE SCALE GENOMIC DNA]</scope>
    <source>
        <strain evidence="9 10">GCSL-Mp3</strain>
    </source>
</reference>
<dbReference type="GO" id="GO:0016020">
    <property type="term" value="C:membrane"/>
    <property type="evidence" value="ECO:0007669"/>
    <property type="project" value="UniProtKB-SubCell"/>
</dbReference>
<feature type="transmembrane region" description="Helical" evidence="7">
    <location>
        <begin position="149"/>
        <end position="169"/>
    </location>
</feature>
<dbReference type="Proteomes" id="UP000092247">
    <property type="component" value="Unassembled WGS sequence"/>
</dbReference>
<dbReference type="EMBL" id="LZEX01000001">
    <property type="protein sequence ID" value="OBU11815.1"/>
    <property type="molecule type" value="Genomic_DNA"/>
</dbReference>
<comment type="caution">
    <text evidence="9">The sequence shown here is derived from an EMBL/GenBank/DDBJ whole genome shotgun (WGS) entry which is preliminary data.</text>
</comment>
<dbReference type="InterPro" id="IPR050638">
    <property type="entry name" value="AA-Vitamin_Transporters"/>
</dbReference>
<name>A0A1B8HQP6_9GAMM</name>
<comment type="similarity">
    <text evidence="2">Belongs to the EamA transporter family.</text>
</comment>
<keyword evidence="5 7" id="KW-1133">Transmembrane helix</keyword>
<comment type="subcellular location">
    <subcellularLocation>
        <location evidence="1">Cell membrane</location>
        <topology evidence="1">Multi-pass membrane protein</topology>
    </subcellularLocation>
</comment>
<dbReference type="AlphaFoldDB" id="A0A1B8HQP6"/>
<keyword evidence="4 7" id="KW-0812">Transmembrane</keyword>
<dbReference type="InterPro" id="IPR037185">
    <property type="entry name" value="EmrE-like"/>
</dbReference>
<keyword evidence="3" id="KW-1003">Cell membrane</keyword>
<dbReference type="PANTHER" id="PTHR32322:SF2">
    <property type="entry name" value="EAMA DOMAIN-CONTAINING PROTEIN"/>
    <property type="match status" value="1"/>
</dbReference>
<dbReference type="PANTHER" id="PTHR32322">
    <property type="entry name" value="INNER MEMBRANE TRANSPORTER"/>
    <property type="match status" value="1"/>
</dbReference>
<feature type="transmembrane region" description="Helical" evidence="7">
    <location>
        <begin position="181"/>
        <end position="199"/>
    </location>
</feature>
<dbReference type="SUPFAM" id="SSF103481">
    <property type="entry name" value="Multidrug resistance efflux transporter EmrE"/>
    <property type="match status" value="2"/>
</dbReference>